<dbReference type="InterPro" id="IPR029001">
    <property type="entry name" value="ITPase-like_fam"/>
</dbReference>
<dbReference type="Gene3D" id="3.90.950.10">
    <property type="match status" value="1"/>
</dbReference>
<keyword evidence="4 10" id="KW-0378">Hydrolase</keyword>
<evidence type="ECO:0000256" key="2">
    <source>
        <dbReference type="ARBA" id="ARBA00022723"/>
    </source>
</evidence>
<gene>
    <name evidence="12" type="ORF">ACFOU2_06930</name>
</gene>
<evidence type="ECO:0000313" key="12">
    <source>
        <dbReference type="EMBL" id="MFC3883268.1"/>
    </source>
</evidence>
<dbReference type="EMBL" id="JBHRZT010000020">
    <property type="protein sequence ID" value="MFC3883268.1"/>
    <property type="molecule type" value="Genomic_DNA"/>
</dbReference>
<dbReference type="PANTHER" id="PTHR34699:SF2">
    <property type="entry name" value="NON-CANONICAL PURINE NTP PHOSPHATASE_PRRC1 DOMAIN-CONTAINING PROTEIN"/>
    <property type="match status" value="1"/>
</dbReference>
<comment type="function">
    <text evidence="10">Phosphatase that hydrolyzes non-canonical purine nucleotides such as XTP and ITP to their respective diphosphate derivatives. Probably excludes non-canonical purines from DNA/RNA precursor pool, thus preventing their incorporation into DNA/RNA and avoiding chromosomal lesions.</text>
</comment>
<keyword evidence="13" id="KW-1185">Reference proteome</keyword>
<comment type="caution">
    <text evidence="10">Lacks conserved residue(s) required for the propagation of feature annotation.</text>
</comment>
<dbReference type="RefSeq" id="WP_377913488.1">
    <property type="nucleotide sequence ID" value="NZ_JBHRZT010000020.1"/>
</dbReference>
<organism evidence="12 13">
    <name type="scientific">Bacillus songklensis</name>
    <dbReference type="NCBI Taxonomy" id="1069116"/>
    <lineage>
        <taxon>Bacteria</taxon>
        <taxon>Bacillati</taxon>
        <taxon>Bacillota</taxon>
        <taxon>Bacilli</taxon>
        <taxon>Bacillales</taxon>
        <taxon>Bacillaceae</taxon>
        <taxon>Bacillus</taxon>
    </lineage>
</organism>
<keyword evidence="2 10" id="KW-0479">Metal-binding</keyword>
<dbReference type="InterPro" id="IPR026533">
    <property type="entry name" value="NTPase/PRRC1"/>
</dbReference>
<dbReference type="HAMAP" id="MF_00648">
    <property type="entry name" value="Non_canon_purine_NTPase_YjjX"/>
    <property type="match status" value="1"/>
</dbReference>
<comment type="cofactor">
    <cofactor evidence="10">
        <name>Mg(2+)</name>
        <dbReference type="ChEBI" id="CHEBI:18420"/>
    </cofactor>
    <cofactor evidence="10">
        <name>Mn(2+)</name>
        <dbReference type="ChEBI" id="CHEBI:29035"/>
    </cofactor>
    <text evidence="10">Binds 1 divalent metal cation per subunit; can use either Mg(2+) or Mn(2+).</text>
</comment>
<dbReference type="Proteomes" id="UP001595752">
    <property type="component" value="Unassembled WGS sequence"/>
</dbReference>
<evidence type="ECO:0000256" key="10">
    <source>
        <dbReference type="HAMAP-Rule" id="MF_00648"/>
    </source>
</evidence>
<proteinExistence type="inferred from homology"/>
<dbReference type="SUPFAM" id="SSF52972">
    <property type="entry name" value="ITPase-like"/>
    <property type="match status" value="1"/>
</dbReference>
<dbReference type="InterPro" id="IPR050299">
    <property type="entry name" value="YjjX_NTPase"/>
</dbReference>
<evidence type="ECO:0000256" key="5">
    <source>
        <dbReference type="ARBA" id="ARBA00022842"/>
    </source>
</evidence>
<reference evidence="13" key="1">
    <citation type="journal article" date="2019" name="Int. J. Syst. Evol. Microbiol.">
        <title>The Global Catalogue of Microorganisms (GCM) 10K type strain sequencing project: providing services to taxonomists for standard genome sequencing and annotation.</title>
        <authorList>
            <consortium name="The Broad Institute Genomics Platform"/>
            <consortium name="The Broad Institute Genome Sequencing Center for Infectious Disease"/>
            <person name="Wu L."/>
            <person name="Ma J."/>
        </authorList>
    </citation>
    <scope>NUCLEOTIDE SEQUENCE [LARGE SCALE GENOMIC DNA]</scope>
    <source>
        <strain evidence="13">CCUG 61889</strain>
    </source>
</reference>
<sequence length="172" mass="18394">MIHVAVGTVNPAKVQAVESALISMEAKILPVEVSSGVSNQPFSDEETIQGAVNRARNALGETGADLAIGLEGGVVETEHGMFLCNWGALVSLMGEPILAGGARILLPEEVSRSLKQGIELGDIMDEYTQKKGVRKKEGAIGIFTSGYVNRSDMFTHIVKMLVGQYLHRVNES</sequence>
<dbReference type="NCBIfam" id="NF002850">
    <property type="entry name" value="PRK03114.1"/>
    <property type="match status" value="1"/>
</dbReference>
<dbReference type="Pfam" id="PF01931">
    <property type="entry name" value="NTPase_I-T"/>
    <property type="match status" value="1"/>
</dbReference>
<keyword evidence="7 10" id="KW-0464">Manganese</keyword>
<keyword evidence="5 10" id="KW-0460">Magnesium</keyword>
<comment type="subunit">
    <text evidence="10">Homodimer.</text>
</comment>
<dbReference type="InterPro" id="IPR002786">
    <property type="entry name" value="Non_canon_purine_NTPase"/>
</dbReference>
<protein>
    <recommendedName>
        <fullName evidence="10">Probable inosine/xanthosine triphosphatase</fullName>
        <shortName evidence="10">ITPase/XTPase</shortName>
        <ecNumber evidence="10">3.6.1.73</ecNumber>
    </recommendedName>
    <alternativeName>
        <fullName evidence="10">Non-canonical purine NTP phosphatase</fullName>
    </alternativeName>
    <alternativeName>
        <fullName evidence="10">Non-standard purine NTP phosphatase</fullName>
    </alternativeName>
    <alternativeName>
        <fullName evidence="10">Nucleoside-triphosphate phosphatase</fullName>
        <shortName evidence="10">NTPase</shortName>
    </alternativeName>
</protein>
<keyword evidence="6 10" id="KW-0546">Nucleotide metabolism</keyword>
<evidence type="ECO:0000256" key="1">
    <source>
        <dbReference type="ARBA" id="ARBA00001936"/>
    </source>
</evidence>
<accession>A0ABV8AZ71</accession>
<evidence type="ECO:0000256" key="7">
    <source>
        <dbReference type="ARBA" id="ARBA00023211"/>
    </source>
</evidence>
<feature type="domain" description="Non-canonical purine NTP phosphatase/PRRC1" evidence="11">
    <location>
        <begin position="7"/>
        <end position="160"/>
    </location>
</feature>
<evidence type="ECO:0000256" key="8">
    <source>
        <dbReference type="ARBA" id="ARBA00048174"/>
    </source>
</evidence>
<evidence type="ECO:0000256" key="6">
    <source>
        <dbReference type="ARBA" id="ARBA00023080"/>
    </source>
</evidence>
<name>A0ABV8AZ71_9BACI</name>
<evidence type="ECO:0000256" key="9">
    <source>
        <dbReference type="ARBA" id="ARBA00048781"/>
    </source>
</evidence>
<dbReference type="PANTHER" id="PTHR34699">
    <property type="match status" value="1"/>
</dbReference>
<comment type="cofactor">
    <cofactor evidence="1">
        <name>Mn(2+)</name>
        <dbReference type="ChEBI" id="CHEBI:29035"/>
    </cofactor>
</comment>
<evidence type="ECO:0000256" key="3">
    <source>
        <dbReference type="ARBA" id="ARBA00022741"/>
    </source>
</evidence>
<comment type="caution">
    <text evidence="12">The sequence shown here is derived from an EMBL/GenBank/DDBJ whole genome shotgun (WGS) entry which is preliminary data.</text>
</comment>
<evidence type="ECO:0000259" key="11">
    <source>
        <dbReference type="Pfam" id="PF01931"/>
    </source>
</evidence>
<comment type="catalytic activity">
    <reaction evidence="9 10">
        <text>XTP + H2O = XDP + phosphate + H(+)</text>
        <dbReference type="Rhea" id="RHEA:28406"/>
        <dbReference type="ChEBI" id="CHEBI:15377"/>
        <dbReference type="ChEBI" id="CHEBI:15378"/>
        <dbReference type="ChEBI" id="CHEBI:43474"/>
        <dbReference type="ChEBI" id="CHEBI:59884"/>
        <dbReference type="ChEBI" id="CHEBI:61314"/>
        <dbReference type="EC" id="3.6.1.73"/>
    </reaction>
</comment>
<comment type="catalytic activity">
    <reaction evidence="8 10">
        <text>ITP + H2O = IDP + phosphate + H(+)</text>
        <dbReference type="Rhea" id="RHEA:28330"/>
        <dbReference type="ChEBI" id="CHEBI:15377"/>
        <dbReference type="ChEBI" id="CHEBI:15378"/>
        <dbReference type="ChEBI" id="CHEBI:43474"/>
        <dbReference type="ChEBI" id="CHEBI:58280"/>
        <dbReference type="ChEBI" id="CHEBI:61402"/>
        <dbReference type="EC" id="3.6.1.73"/>
    </reaction>
</comment>
<evidence type="ECO:0000256" key="4">
    <source>
        <dbReference type="ARBA" id="ARBA00022801"/>
    </source>
</evidence>
<keyword evidence="3 10" id="KW-0547">Nucleotide-binding</keyword>
<dbReference type="EC" id="3.6.1.73" evidence="10"/>
<comment type="similarity">
    <text evidence="10">Belongs to the YjjX NTPase family.</text>
</comment>
<evidence type="ECO:0000313" key="13">
    <source>
        <dbReference type="Proteomes" id="UP001595752"/>
    </source>
</evidence>